<dbReference type="PANTHER" id="PTHR12253">
    <property type="entry name" value="RH14732P"/>
    <property type="match status" value="1"/>
</dbReference>
<accession>A0ABN8IAW5</accession>
<sequence length="191" mass="21850">MGLRFVVSLAIGVITYRYCLAMSDEELTELLRRLPNITDVEKEIDRADLVNLRFVLIFPGTKWCGAGNIADGYDDLGPDSETDKCCRQHDYCPDIIPAGETKYNLTNESFFTRLHCSCDNTFRDCLRNVNNPTSLKIGVTYFNALGSKCYRRDYPIADCAKRGGWFGSKCVEYIYDTNGEMSYQWFDVPNY</sequence>
<dbReference type="InterPro" id="IPR033113">
    <property type="entry name" value="PLA2_histidine"/>
</dbReference>
<dbReference type="SMART" id="SM00085">
    <property type="entry name" value="PA2c"/>
    <property type="match status" value="1"/>
</dbReference>
<comment type="subcellular location">
    <subcellularLocation>
        <location evidence="2">Secreted</location>
    </subcellularLocation>
</comment>
<evidence type="ECO:0000256" key="3">
    <source>
        <dbReference type="ARBA" id="ARBA00013278"/>
    </source>
</evidence>
<evidence type="ECO:0000313" key="11">
    <source>
        <dbReference type="Proteomes" id="UP000837857"/>
    </source>
</evidence>
<evidence type="ECO:0000256" key="5">
    <source>
        <dbReference type="ARBA" id="ARBA00022963"/>
    </source>
</evidence>
<evidence type="ECO:0000256" key="4">
    <source>
        <dbReference type="ARBA" id="ARBA00022525"/>
    </source>
</evidence>
<dbReference type="InterPro" id="IPR016090">
    <property type="entry name" value="PLA2-like_dom"/>
</dbReference>
<evidence type="ECO:0000256" key="8">
    <source>
        <dbReference type="SAM" id="SignalP"/>
    </source>
</evidence>
<dbReference type="EMBL" id="OW152832">
    <property type="protein sequence ID" value="CAH2052359.1"/>
    <property type="molecule type" value="Genomic_DNA"/>
</dbReference>
<keyword evidence="5" id="KW-0442">Lipid degradation</keyword>
<dbReference type="Pfam" id="PF05826">
    <property type="entry name" value="Phospholip_A2_2"/>
    <property type="match status" value="1"/>
</dbReference>
<feature type="non-terminal residue" evidence="10">
    <location>
        <position position="191"/>
    </location>
</feature>
<comment type="cofactor">
    <cofactor evidence="1">
        <name>Ca(2+)</name>
        <dbReference type="ChEBI" id="CHEBI:29108"/>
    </cofactor>
</comment>
<evidence type="ECO:0000313" key="10">
    <source>
        <dbReference type="EMBL" id="CAH2052359.1"/>
    </source>
</evidence>
<feature type="signal peptide" evidence="8">
    <location>
        <begin position="1"/>
        <end position="21"/>
    </location>
</feature>
<reference evidence="10" key="1">
    <citation type="submission" date="2022-03" db="EMBL/GenBank/DDBJ databases">
        <authorList>
            <person name="Martin H S."/>
        </authorList>
    </citation>
    <scope>NUCLEOTIDE SEQUENCE</scope>
</reference>
<keyword evidence="11" id="KW-1185">Reference proteome</keyword>
<evidence type="ECO:0000259" key="9">
    <source>
        <dbReference type="SMART" id="SM00085"/>
    </source>
</evidence>
<keyword evidence="8" id="KW-0732">Signal</keyword>
<dbReference type="InterPro" id="IPR036444">
    <property type="entry name" value="PLipase_A2_dom_sf"/>
</dbReference>
<dbReference type="PROSITE" id="PS00118">
    <property type="entry name" value="PA2_HIS"/>
    <property type="match status" value="1"/>
</dbReference>
<dbReference type="SUPFAM" id="SSF48619">
    <property type="entry name" value="Phospholipase A2, PLA2"/>
    <property type="match status" value="1"/>
</dbReference>
<dbReference type="EC" id="3.1.1.4" evidence="3"/>
<proteinExistence type="predicted"/>
<evidence type="ECO:0000256" key="1">
    <source>
        <dbReference type="ARBA" id="ARBA00001913"/>
    </source>
</evidence>
<dbReference type="CDD" id="cd04704">
    <property type="entry name" value="PLA2_bee_venom_like"/>
    <property type="match status" value="1"/>
</dbReference>
<name>A0ABN8IAW5_9NEOP</name>
<feature type="chain" id="PRO_5046656324" description="phospholipase A2" evidence="8">
    <location>
        <begin position="22"/>
        <end position="191"/>
    </location>
</feature>
<keyword evidence="4" id="KW-0964">Secreted</keyword>
<evidence type="ECO:0000256" key="7">
    <source>
        <dbReference type="ARBA" id="ARBA00029903"/>
    </source>
</evidence>
<dbReference type="Gene3D" id="1.20.90.10">
    <property type="entry name" value="Phospholipase A2 domain"/>
    <property type="match status" value="1"/>
</dbReference>
<evidence type="ECO:0000256" key="2">
    <source>
        <dbReference type="ARBA" id="ARBA00004613"/>
    </source>
</evidence>
<keyword evidence="6" id="KW-0443">Lipid metabolism</keyword>
<dbReference type="Proteomes" id="UP000837857">
    <property type="component" value="Chromosome 20"/>
</dbReference>
<feature type="domain" description="Phospholipase A2-like central" evidence="9">
    <location>
        <begin position="48"/>
        <end position="160"/>
    </location>
</feature>
<organism evidence="10 11">
    <name type="scientific">Iphiclides podalirius</name>
    <name type="common">scarce swallowtail</name>
    <dbReference type="NCBI Taxonomy" id="110791"/>
    <lineage>
        <taxon>Eukaryota</taxon>
        <taxon>Metazoa</taxon>
        <taxon>Ecdysozoa</taxon>
        <taxon>Arthropoda</taxon>
        <taxon>Hexapoda</taxon>
        <taxon>Insecta</taxon>
        <taxon>Pterygota</taxon>
        <taxon>Neoptera</taxon>
        <taxon>Endopterygota</taxon>
        <taxon>Lepidoptera</taxon>
        <taxon>Glossata</taxon>
        <taxon>Ditrysia</taxon>
        <taxon>Papilionoidea</taxon>
        <taxon>Papilionidae</taxon>
        <taxon>Papilioninae</taxon>
        <taxon>Iphiclides</taxon>
    </lineage>
</organism>
<evidence type="ECO:0000256" key="6">
    <source>
        <dbReference type="ARBA" id="ARBA00023098"/>
    </source>
</evidence>
<gene>
    <name evidence="10" type="ORF">IPOD504_LOCUS8189</name>
</gene>
<protein>
    <recommendedName>
        <fullName evidence="3">phospholipase A2</fullName>
        <ecNumber evidence="3">3.1.1.4</ecNumber>
    </recommendedName>
    <alternativeName>
        <fullName evidence="7">Phosphatidylcholine 2-acylhydrolase</fullName>
    </alternativeName>
</protein>